<evidence type="ECO:0000256" key="7">
    <source>
        <dbReference type="SAM" id="MobiDB-lite"/>
    </source>
</evidence>
<dbReference type="InterPro" id="IPR017853">
    <property type="entry name" value="GH"/>
</dbReference>
<evidence type="ECO:0000256" key="4">
    <source>
        <dbReference type="ARBA" id="ARBA00022729"/>
    </source>
</evidence>
<dbReference type="CDD" id="cd11339">
    <property type="entry name" value="AmyAc_bac_CMD_like_2"/>
    <property type="match status" value="1"/>
</dbReference>
<dbReference type="SMART" id="SM00642">
    <property type="entry name" value="Aamy"/>
    <property type="match status" value="1"/>
</dbReference>
<dbReference type="InterPro" id="IPR005323">
    <property type="entry name" value="CBM41_pullulanase"/>
</dbReference>
<dbReference type="InterPro" id="IPR000601">
    <property type="entry name" value="PKD_dom"/>
</dbReference>
<evidence type="ECO:0000259" key="8">
    <source>
        <dbReference type="PROSITE" id="PS50093"/>
    </source>
</evidence>
<evidence type="ECO:0000256" key="5">
    <source>
        <dbReference type="ARBA" id="ARBA00022801"/>
    </source>
</evidence>
<dbReference type="AlphaFoldDB" id="A0A5S9F6A4"/>
<dbReference type="InterPro" id="IPR035986">
    <property type="entry name" value="PKD_dom_sf"/>
</dbReference>
<comment type="cofactor">
    <cofactor evidence="1">
        <name>Ca(2+)</name>
        <dbReference type="ChEBI" id="CHEBI:29108"/>
    </cofactor>
</comment>
<dbReference type="Gene3D" id="3.20.20.80">
    <property type="entry name" value="Glycosidases"/>
    <property type="match status" value="2"/>
</dbReference>
<dbReference type="GO" id="GO:0016798">
    <property type="term" value="F:hydrolase activity, acting on glycosyl bonds"/>
    <property type="evidence" value="ECO:0007669"/>
    <property type="project" value="UniProtKB-KW"/>
</dbReference>
<gene>
    <name evidence="9" type="ORF">UABAM_05584</name>
</gene>
<name>A0A5S9F6A4_UABAM</name>
<evidence type="ECO:0000256" key="6">
    <source>
        <dbReference type="ARBA" id="ARBA00023295"/>
    </source>
</evidence>
<dbReference type="PANTHER" id="PTHR10357:SF215">
    <property type="entry name" value="ALPHA-AMYLASE 1"/>
    <property type="match status" value="1"/>
</dbReference>
<dbReference type="Pfam" id="PF00128">
    <property type="entry name" value="Alpha-amylase"/>
    <property type="match status" value="1"/>
</dbReference>
<keyword evidence="6" id="KW-0326">Glycosidase</keyword>
<dbReference type="InterPro" id="IPR013783">
    <property type="entry name" value="Ig-like_fold"/>
</dbReference>
<evidence type="ECO:0000313" key="10">
    <source>
        <dbReference type="Proteomes" id="UP000326354"/>
    </source>
</evidence>
<dbReference type="Pfam" id="PF18911">
    <property type="entry name" value="PKD_4"/>
    <property type="match status" value="1"/>
</dbReference>
<dbReference type="KEGG" id="uam:UABAM_05584"/>
<feature type="region of interest" description="Disordered" evidence="7">
    <location>
        <begin position="309"/>
        <end position="328"/>
    </location>
</feature>
<accession>A0A5S9F6A4</accession>
<dbReference type="Pfam" id="PF17957">
    <property type="entry name" value="Big_7"/>
    <property type="match status" value="1"/>
</dbReference>
<dbReference type="InterPro" id="IPR022409">
    <property type="entry name" value="PKD/Chitinase_dom"/>
</dbReference>
<dbReference type="PANTHER" id="PTHR10357">
    <property type="entry name" value="ALPHA-AMYLASE FAMILY MEMBER"/>
    <property type="match status" value="1"/>
</dbReference>
<dbReference type="GO" id="GO:0046872">
    <property type="term" value="F:metal ion binding"/>
    <property type="evidence" value="ECO:0007669"/>
    <property type="project" value="UniProtKB-KW"/>
</dbReference>
<dbReference type="SUPFAM" id="SSF51445">
    <property type="entry name" value="(Trans)glycosidases"/>
    <property type="match status" value="1"/>
</dbReference>
<reference evidence="9 10" key="1">
    <citation type="submission" date="2019-08" db="EMBL/GenBank/DDBJ databases">
        <title>Complete genome sequence of Candidatus Uab amorphum.</title>
        <authorList>
            <person name="Shiratori T."/>
            <person name="Suzuki S."/>
            <person name="Kakizawa Y."/>
            <person name="Ishida K."/>
        </authorList>
    </citation>
    <scope>NUCLEOTIDE SEQUENCE [LARGE SCALE GENOMIC DNA]</scope>
    <source>
        <strain evidence="9 10">SRT547</strain>
    </source>
</reference>
<keyword evidence="5" id="KW-0378">Hydrolase</keyword>
<dbReference type="Proteomes" id="UP000326354">
    <property type="component" value="Chromosome"/>
</dbReference>
<dbReference type="Gene3D" id="2.60.40.1110">
    <property type="match status" value="1"/>
</dbReference>
<dbReference type="InterPro" id="IPR006047">
    <property type="entry name" value="GH13_cat_dom"/>
</dbReference>
<organism evidence="9 10">
    <name type="scientific">Uabimicrobium amorphum</name>
    <dbReference type="NCBI Taxonomy" id="2596890"/>
    <lineage>
        <taxon>Bacteria</taxon>
        <taxon>Pseudomonadati</taxon>
        <taxon>Planctomycetota</taxon>
        <taxon>Candidatus Uabimicrobiia</taxon>
        <taxon>Candidatus Uabimicrobiales</taxon>
        <taxon>Candidatus Uabimicrobiaceae</taxon>
        <taxon>Candidatus Uabimicrobium</taxon>
    </lineage>
</organism>
<keyword evidence="10" id="KW-1185">Reference proteome</keyword>
<evidence type="ECO:0000256" key="3">
    <source>
        <dbReference type="ARBA" id="ARBA00022723"/>
    </source>
</evidence>
<evidence type="ECO:0000256" key="1">
    <source>
        <dbReference type="ARBA" id="ARBA00001913"/>
    </source>
</evidence>
<dbReference type="SUPFAM" id="SSF49452">
    <property type="entry name" value="Starch-binding domain-like"/>
    <property type="match status" value="1"/>
</dbReference>
<evidence type="ECO:0000313" key="9">
    <source>
        <dbReference type="EMBL" id="BBM87181.1"/>
    </source>
</evidence>
<dbReference type="GO" id="GO:0030246">
    <property type="term" value="F:carbohydrate binding"/>
    <property type="evidence" value="ECO:0007669"/>
    <property type="project" value="InterPro"/>
</dbReference>
<comment type="similarity">
    <text evidence="2">Belongs to the glycosyl hydrolase 13 family.</text>
</comment>
<dbReference type="Gene3D" id="2.60.40.10">
    <property type="entry name" value="Immunoglobulins"/>
    <property type="match status" value="2"/>
</dbReference>
<dbReference type="PROSITE" id="PS50093">
    <property type="entry name" value="PKD"/>
    <property type="match status" value="1"/>
</dbReference>
<dbReference type="CDD" id="cd00146">
    <property type="entry name" value="PKD"/>
    <property type="match status" value="1"/>
</dbReference>
<dbReference type="GO" id="GO:0005975">
    <property type="term" value="P:carbohydrate metabolic process"/>
    <property type="evidence" value="ECO:0007669"/>
    <property type="project" value="InterPro"/>
</dbReference>
<dbReference type="SUPFAM" id="SSF49299">
    <property type="entry name" value="PKD domain"/>
    <property type="match status" value="1"/>
</dbReference>
<sequence>MVSVYADTLTVHYRNSNKWQNCQMHWGFNDYQKASDLKPSGKDAYGVFFHIKWSAKAPYLKACFNGDGNAWDGVDRRITKPQSLPTEVWIKNNDSTVYFTNPVDLIPPQVQITSLNGGEKLTGKVNLTAKASDNKGIARVDFYCDKVKLGTATASPYNCTWNSGYSKNGKHSITAKAIDLTGNVAVSTAKQVTTDNPNMSPIAKIGKGIYGIVGFATHFDGSKSIDPNGSIESYTWTTGEGGNMSGATPKHVYNKAGKYEVTLTVTDNEGATAQTSTTVHIAGAPNRGDFREETIYFLMTTRFFDGDADNNYRSDDPQNKNPQSDPEWRGDFKGLVEKLDYIKALGFSAIWITPVVENKSGYDYHGYHASDFTKVDPRLESVGYNFQRLIYEVHKRDMKLVLDVVFNHSGNWGARPLFAPKNNPDLDPQKQFLDRIQQMFKSPFYHEGWLSSWESYDEQNKSIAGDCVDLNTENAKVRQHLIDSYKKYIDMGVDGFRVDTVKHISRYVFNRYFNQAFQQHGGEHFFMFGEVCTRVRGVWNRDIPSLSSPFYTWKENKDYSHMSDKEAVYQHWLDNRSNPGAQPRSNNHYLDGNNYRKLDYSAKSNMNVIDFPMHWNFENAHTAFSLRFSDDCYNDATWNVVYVDSHDYGPDNGGHRYNGGAHAWAENMSLMFTFRGIPCLYYGSEIEFQAGAKIDEGMNAPLSATGRAYFGEHIKGSVQVQDFGVFSGTTGEMATTLDHPLAQHLARLNRIRRQVPALQKGQYSTSDVSGSLAFKRRFTDEKTDSFALVTISSGATFNNIPNGRYVDAVTGNVQQVTNNTLQANCSGQGNMRVYVLDNAKTPAPGKIGDAQQFLR</sequence>
<keyword evidence="4" id="KW-0732">Signal</keyword>
<dbReference type="InterPro" id="IPR013784">
    <property type="entry name" value="Carb-bd-like_fold"/>
</dbReference>
<feature type="domain" description="PKD" evidence="8">
    <location>
        <begin position="200"/>
        <end position="286"/>
    </location>
</feature>
<proteinExistence type="inferred from homology"/>
<evidence type="ECO:0000256" key="2">
    <source>
        <dbReference type="ARBA" id="ARBA00008061"/>
    </source>
</evidence>
<protein>
    <submittedName>
        <fullName evidence="9">Alpha-amylase</fullName>
    </submittedName>
</protein>
<keyword evidence="3" id="KW-0479">Metal-binding</keyword>
<dbReference type="Pfam" id="PF03714">
    <property type="entry name" value="PUD"/>
    <property type="match status" value="1"/>
</dbReference>
<dbReference type="SMART" id="SM00089">
    <property type="entry name" value="PKD"/>
    <property type="match status" value="1"/>
</dbReference>
<dbReference type="EMBL" id="AP019860">
    <property type="protein sequence ID" value="BBM87181.1"/>
    <property type="molecule type" value="Genomic_DNA"/>
</dbReference>